<keyword evidence="1" id="KW-1133">Transmembrane helix</keyword>
<dbReference type="EMBL" id="CP017591">
    <property type="protein sequence ID" value="ARF52728.1"/>
    <property type="molecule type" value="Genomic_DNA"/>
</dbReference>
<dbReference type="Proteomes" id="UP000192380">
    <property type="component" value="Plasmid pDSJ10"/>
</dbReference>
<evidence type="ECO:0000313" key="3">
    <source>
        <dbReference type="Proteomes" id="UP000192380"/>
    </source>
</evidence>
<sequence>MSPQMQSINARSVLHSVKPKWSGLSARLVTLNGGTVRLVYALFLLSVTVFSRHAGRGRAVTPPAGC</sequence>
<accession>A0ABM6KDN1</accession>
<reference evidence="2 3" key="1">
    <citation type="submission" date="2016-10" db="EMBL/GenBank/DDBJ databases">
        <title>Complete Genome Assembly of Pantoea stewartii subsp. stewartii DC283, a Corn Pathogen.</title>
        <authorList>
            <person name="Duong D.A."/>
            <person name="Stevens A.M."/>
            <person name="Jensen R.V."/>
        </authorList>
    </citation>
    <scope>NUCLEOTIDE SEQUENCE [LARGE SCALE GENOMIC DNA]</scope>
    <source>
        <strain evidence="2 3">DC283</strain>
        <plasmid evidence="2 3">pDSJ10</plasmid>
    </source>
</reference>
<gene>
    <name evidence="2" type="ORF">DSJ_26375</name>
</gene>
<name>A0ABM6KDN1_PANSE</name>
<proteinExistence type="predicted"/>
<evidence type="ECO:0000256" key="1">
    <source>
        <dbReference type="SAM" id="Phobius"/>
    </source>
</evidence>
<keyword evidence="1" id="KW-0472">Membrane</keyword>
<protein>
    <submittedName>
        <fullName evidence="2">Uncharacterized protein</fullName>
    </submittedName>
</protein>
<geneLocation type="plasmid" evidence="2 3">
    <name>pDSJ10</name>
</geneLocation>
<evidence type="ECO:0000313" key="2">
    <source>
        <dbReference type="EMBL" id="ARF52728.1"/>
    </source>
</evidence>
<keyword evidence="2" id="KW-0614">Plasmid</keyword>
<organism evidence="2 3">
    <name type="scientific">Pantoea stewartii subsp. stewartii DC283</name>
    <dbReference type="NCBI Taxonomy" id="660596"/>
    <lineage>
        <taxon>Bacteria</taxon>
        <taxon>Pseudomonadati</taxon>
        <taxon>Pseudomonadota</taxon>
        <taxon>Gammaproteobacteria</taxon>
        <taxon>Enterobacterales</taxon>
        <taxon>Erwiniaceae</taxon>
        <taxon>Pantoea</taxon>
    </lineage>
</organism>
<keyword evidence="1" id="KW-0812">Transmembrane</keyword>
<feature type="transmembrane region" description="Helical" evidence="1">
    <location>
        <begin position="28"/>
        <end position="50"/>
    </location>
</feature>
<keyword evidence="3" id="KW-1185">Reference proteome</keyword>